<proteinExistence type="predicted"/>
<dbReference type="HOGENOM" id="CLU_2146031_0_0_1"/>
<reference evidence="3" key="5">
    <citation type="submission" date="2018-04" db="UniProtKB">
        <authorList>
            <consortium name="EnsemblFungi"/>
        </authorList>
    </citation>
    <scope>IDENTIFICATION</scope>
    <source>
        <strain evidence="3">R3-111a-1</strain>
    </source>
</reference>
<evidence type="ECO:0000313" key="4">
    <source>
        <dbReference type="Proteomes" id="UP000006039"/>
    </source>
</evidence>
<dbReference type="VEuPathDB" id="FungiDB:GGTG_06417"/>
<evidence type="ECO:0000313" key="2">
    <source>
        <dbReference type="EMBL" id="EJT76498.1"/>
    </source>
</evidence>
<reference evidence="4" key="1">
    <citation type="submission" date="2010-07" db="EMBL/GenBank/DDBJ databases">
        <title>The genome sequence of Gaeumannomyces graminis var. tritici strain R3-111a-1.</title>
        <authorList>
            <consortium name="The Broad Institute Genome Sequencing Platform"/>
            <person name="Ma L.-J."/>
            <person name="Dead R."/>
            <person name="Young S."/>
            <person name="Zeng Q."/>
            <person name="Koehrsen M."/>
            <person name="Alvarado L."/>
            <person name="Berlin A."/>
            <person name="Chapman S.B."/>
            <person name="Chen Z."/>
            <person name="Freedman E."/>
            <person name="Gellesch M."/>
            <person name="Goldberg J."/>
            <person name="Griggs A."/>
            <person name="Gujja S."/>
            <person name="Heilman E.R."/>
            <person name="Heiman D."/>
            <person name="Hepburn T."/>
            <person name="Howarth C."/>
            <person name="Jen D."/>
            <person name="Larson L."/>
            <person name="Mehta T."/>
            <person name="Neiman D."/>
            <person name="Pearson M."/>
            <person name="Roberts A."/>
            <person name="Saif S."/>
            <person name="Shea T."/>
            <person name="Shenoy N."/>
            <person name="Sisk P."/>
            <person name="Stolte C."/>
            <person name="Sykes S."/>
            <person name="Walk T."/>
            <person name="White J."/>
            <person name="Yandava C."/>
            <person name="Haas B."/>
            <person name="Nusbaum C."/>
            <person name="Birren B."/>
        </authorList>
    </citation>
    <scope>NUCLEOTIDE SEQUENCE [LARGE SCALE GENOMIC DNA]</scope>
    <source>
        <strain evidence="4">R3-111a-1</strain>
    </source>
</reference>
<dbReference type="GeneID" id="20346875"/>
<evidence type="ECO:0000256" key="1">
    <source>
        <dbReference type="SAM" id="MobiDB-lite"/>
    </source>
</evidence>
<dbReference type="AlphaFoldDB" id="J3NYR5"/>
<evidence type="ECO:0000313" key="3">
    <source>
        <dbReference type="EnsemblFungi" id="EJT76498"/>
    </source>
</evidence>
<gene>
    <name evidence="3" type="primary">20346875</name>
    <name evidence="2" type="ORF">GGTG_06417</name>
</gene>
<feature type="region of interest" description="Disordered" evidence="1">
    <location>
        <begin position="43"/>
        <end position="74"/>
    </location>
</feature>
<dbReference type="Proteomes" id="UP000006039">
    <property type="component" value="Unassembled WGS sequence"/>
</dbReference>
<reference evidence="2" key="2">
    <citation type="submission" date="2010-07" db="EMBL/GenBank/DDBJ databases">
        <authorList>
            <consortium name="The Broad Institute Genome Sequencing Platform"/>
            <consortium name="Broad Institute Genome Sequencing Center for Infectious Disease"/>
            <person name="Ma L.-J."/>
            <person name="Dead R."/>
            <person name="Young S."/>
            <person name="Zeng Q."/>
            <person name="Koehrsen M."/>
            <person name="Alvarado L."/>
            <person name="Berlin A."/>
            <person name="Chapman S.B."/>
            <person name="Chen Z."/>
            <person name="Freedman E."/>
            <person name="Gellesch M."/>
            <person name="Goldberg J."/>
            <person name="Griggs A."/>
            <person name="Gujja S."/>
            <person name="Heilman E.R."/>
            <person name="Heiman D."/>
            <person name="Hepburn T."/>
            <person name="Howarth C."/>
            <person name="Jen D."/>
            <person name="Larson L."/>
            <person name="Mehta T."/>
            <person name="Neiman D."/>
            <person name="Pearson M."/>
            <person name="Roberts A."/>
            <person name="Saif S."/>
            <person name="Shea T."/>
            <person name="Shenoy N."/>
            <person name="Sisk P."/>
            <person name="Stolte C."/>
            <person name="Sykes S."/>
            <person name="Walk T."/>
            <person name="White J."/>
            <person name="Yandava C."/>
            <person name="Haas B."/>
            <person name="Nusbaum C."/>
            <person name="Birren B."/>
        </authorList>
    </citation>
    <scope>NUCLEOTIDE SEQUENCE</scope>
    <source>
        <strain evidence="2">R3-111a-1</strain>
    </source>
</reference>
<dbReference type="EMBL" id="GL385397">
    <property type="protein sequence ID" value="EJT76498.1"/>
    <property type="molecule type" value="Genomic_DNA"/>
</dbReference>
<name>J3NYR5_GAET3</name>
<dbReference type="RefSeq" id="XP_009222498.1">
    <property type="nucleotide sequence ID" value="XM_009224234.1"/>
</dbReference>
<sequence>MDSPENRSALVGPRACARLGKSLPVLSTLVDLCARPQPTLCQRQRLRPEDDDAQVRFSARPQRQAPSGDGSCLTRRHLSAPVGGYSLFVWDIQFSKTNAEEGFRREGGRARA</sequence>
<reference evidence="3" key="4">
    <citation type="journal article" date="2015" name="G3 (Bethesda)">
        <title>Genome sequences of three phytopathogenic species of the Magnaporthaceae family of fungi.</title>
        <authorList>
            <person name="Okagaki L.H."/>
            <person name="Nunes C.C."/>
            <person name="Sailsbery J."/>
            <person name="Clay B."/>
            <person name="Brown D."/>
            <person name="John T."/>
            <person name="Oh Y."/>
            <person name="Young N."/>
            <person name="Fitzgerald M."/>
            <person name="Haas B.J."/>
            <person name="Zeng Q."/>
            <person name="Young S."/>
            <person name="Adiconis X."/>
            <person name="Fan L."/>
            <person name="Levin J.Z."/>
            <person name="Mitchell T.K."/>
            <person name="Okubara P.A."/>
            <person name="Farman M.L."/>
            <person name="Kohn L.M."/>
            <person name="Birren B."/>
            <person name="Ma L.-J."/>
            <person name="Dean R.A."/>
        </authorList>
    </citation>
    <scope>NUCLEOTIDE SEQUENCE</scope>
    <source>
        <strain evidence="3">R3-111a-1</strain>
    </source>
</reference>
<keyword evidence="4" id="KW-1185">Reference proteome</keyword>
<dbReference type="EnsemblFungi" id="EJT76498">
    <property type="protein sequence ID" value="EJT76498"/>
    <property type="gene ID" value="GGTG_06417"/>
</dbReference>
<protein>
    <submittedName>
        <fullName evidence="2 3">Uncharacterized protein</fullName>
    </submittedName>
</protein>
<organism evidence="2">
    <name type="scientific">Gaeumannomyces tritici (strain R3-111a-1)</name>
    <name type="common">Wheat and barley take-all root rot fungus</name>
    <name type="synonym">Gaeumannomyces graminis var. tritici</name>
    <dbReference type="NCBI Taxonomy" id="644352"/>
    <lineage>
        <taxon>Eukaryota</taxon>
        <taxon>Fungi</taxon>
        <taxon>Dikarya</taxon>
        <taxon>Ascomycota</taxon>
        <taxon>Pezizomycotina</taxon>
        <taxon>Sordariomycetes</taxon>
        <taxon>Sordariomycetidae</taxon>
        <taxon>Magnaporthales</taxon>
        <taxon>Magnaporthaceae</taxon>
        <taxon>Gaeumannomyces</taxon>
    </lineage>
</organism>
<accession>J3NYR5</accession>
<reference evidence="2" key="3">
    <citation type="submission" date="2010-09" db="EMBL/GenBank/DDBJ databases">
        <title>Annotation of Gaeumannomyces graminis var. tritici R3-111a-1.</title>
        <authorList>
            <consortium name="The Broad Institute Genome Sequencing Platform"/>
            <person name="Ma L.-J."/>
            <person name="Dead R."/>
            <person name="Young S.K."/>
            <person name="Zeng Q."/>
            <person name="Gargeya S."/>
            <person name="Fitzgerald M."/>
            <person name="Haas B."/>
            <person name="Abouelleil A."/>
            <person name="Alvarado L."/>
            <person name="Arachchi H.M."/>
            <person name="Berlin A."/>
            <person name="Brown A."/>
            <person name="Chapman S.B."/>
            <person name="Chen Z."/>
            <person name="Dunbar C."/>
            <person name="Freedman E."/>
            <person name="Gearin G."/>
            <person name="Gellesch M."/>
            <person name="Goldberg J."/>
            <person name="Griggs A."/>
            <person name="Gujja S."/>
            <person name="Heiman D."/>
            <person name="Howarth C."/>
            <person name="Larson L."/>
            <person name="Lui A."/>
            <person name="MacDonald P.J.P."/>
            <person name="Mehta T."/>
            <person name="Montmayeur A."/>
            <person name="Murphy C."/>
            <person name="Neiman D."/>
            <person name="Pearson M."/>
            <person name="Priest M."/>
            <person name="Roberts A."/>
            <person name="Saif S."/>
            <person name="Shea T."/>
            <person name="Shenoy N."/>
            <person name="Sisk P."/>
            <person name="Stolte C."/>
            <person name="Sykes S."/>
            <person name="Yandava C."/>
            <person name="Wortman J."/>
            <person name="Nusbaum C."/>
            <person name="Birren B."/>
        </authorList>
    </citation>
    <scope>NUCLEOTIDE SEQUENCE</scope>
    <source>
        <strain evidence="2">R3-111a-1</strain>
    </source>
</reference>